<comment type="caution">
    <text evidence="7">The sequence shown here is derived from an EMBL/GenBank/DDBJ whole genome shotgun (WGS) entry which is preliminary data.</text>
</comment>
<feature type="domain" description="Hint" evidence="5">
    <location>
        <begin position="366"/>
        <end position="410"/>
    </location>
</feature>
<evidence type="ECO:0000313" key="8">
    <source>
        <dbReference type="Proteomes" id="UP000622552"/>
    </source>
</evidence>
<protein>
    <submittedName>
        <fullName evidence="7">DNA repair photolyase</fullName>
    </submittedName>
</protein>
<dbReference type="InterPro" id="IPR006141">
    <property type="entry name" value="Intein_N"/>
</dbReference>
<keyword evidence="8" id="KW-1185">Reference proteome</keyword>
<dbReference type="GO" id="GO:0051536">
    <property type="term" value="F:iron-sulfur cluster binding"/>
    <property type="evidence" value="ECO:0007669"/>
    <property type="project" value="UniProtKB-KW"/>
</dbReference>
<proteinExistence type="predicted"/>
<dbReference type="AlphaFoldDB" id="A0A8J7KHP8"/>
<dbReference type="NCBIfam" id="NF038136">
    <property type="entry name" value="rSAM_Rv_intein"/>
    <property type="match status" value="1"/>
</dbReference>
<accession>A0A8J7KHP8</accession>
<feature type="domain" description="Hint" evidence="6">
    <location>
        <begin position="74"/>
        <end position="186"/>
    </location>
</feature>
<evidence type="ECO:0000259" key="5">
    <source>
        <dbReference type="SMART" id="SM00305"/>
    </source>
</evidence>
<gene>
    <name evidence="7" type="ORF">IW245_005004</name>
</gene>
<dbReference type="InterPro" id="IPR003587">
    <property type="entry name" value="Hint_dom_N"/>
</dbReference>
<dbReference type="SMART" id="SM00305">
    <property type="entry name" value="HintC"/>
    <property type="match status" value="1"/>
</dbReference>
<dbReference type="NCBIfam" id="NF038135">
    <property type="entry name" value="rSAM_Rv2578c"/>
    <property type="match status" value="1"/>
</dbReference>
<dbReference type="PANTHER" id="PTHR43432:SF3">
    <property type="entry name" value="SLR0285 PROTEIN"/>
    <property type="match status" value="1"/>
</dbReference>
<dbReference type="GO" id="GO:0046872">
    <property type="term" value="F:metal ion binding"/>
    <property type="evidence" value="ECO:0007669"/>
    <property type="project" value="UniProtKB-KW"/>
</dbReference>
<dbReference type="InterPro" id="IPR058240">
    <property type="entry name" value="rSAM_sf"/>
</dbReference>
<evidence type="ECO:0000259" key="6">
    <source>
        <dbReference type="SMART" id="SM00306"/>
    </source>
</evidence>
<keyword evidence="1" id="KW-0479">Metal-binding</keyword>
<dbReference type="InterPro" id="IPR003586">
    <property type="entry name" value="Hint_dom_C"/>
</dbReference>
<dbReference type="Gene3D" id="2.170.16.10">
    <property type="entry name" value="Hedgehog/Intein (Hint) domain"/>
    <property type="match status" value="1"/>
</dbReference>
<dbReference type="Proteomes" id="UP000622552">
    <property type="component" value="Unassembled WGS sequence"/>
</dbReference>
<reference evidence="7" key="1">
    <citation type="submission" date="2020-11" db="EMBL/GenBank/DDBJ databases">
        <title>Sequencing the genomes of 1000 actinobacteria strains.</title>
        <authorList>
            <person name="Klenk H.-P."/>
        </authorList>
    </citation>
    <scope>NUCLEOTIDE SEQUENCE</scope>
    <source>
        <strain evidence="7">DSM 45356</strain>
    </source>
</reference>
<evidence type="ECO:0000313" key="7">
    <source>
        <dbReference type="EMBL" id="MBG6138810.1"/>
    </source>
</evidence>
<dbReference type="PANTHER" id="PTHR43432">
    <property type="entry name" value="SLR0285 PROTEIN"/>
    <property type="match status" value="1"/>
</dbReference>
<evidence type="ECO:0000256" key="2">
    <source>
        <dbReference type="ARBA" id="ARBA00023004"/>
    </source>
</evidence>
<dbReference type="CDD" id="cd00081">
    <property type="entry name" value="Hint"/>
    <property type="match status" value="1"/>
</dbReference>
<dbReference type="InterPro" id="IPR030934">
    <property type="entry name" value="Intein_C"/>
</dbReference>
<dbReference type="PROSITE" id="PS50818">
    <property type="entry name" value="INTEIN_C_TER"/>
    <property type="match status" value="1"/>
</dbReference>
<dbReference type="PROSITE" id="PS50817">
    <property type="entry name" value="INTEIN_N_TER"/>
    <property type="match status" value="1"/>
</dbReference>
<feature type="region of interest" description="Disordered" evidence="4">
    <location>
        <begin position="641"/>
        <end position="661"/>
    </location>
</feature>
<dbReference type="NCBIfam" id="TIGR01445">
    <property type="entry name" value="intein_Nterm"/>
    <property type="match status" value="1"/>
</dbReference>
<keyword evidence="3" id="KW-0411">Iron-sulfur</keyword>
<evidence type="ECO:0000256" key="4">
    <source>
        <dbReference type="SAM" id="MobiDB-lite"/>
    </source>
</evidence>
<dbReference type="SMART" id="SM00306">
    <property type="entry name" value="HintN"/>
    <property type="match status" value="1"/>
</dbReference>
<evidence type="ECO:0000256" key="1">
    <source>
        <dbReference type="ARBA" id="ARBA00022723"/>
    </source>
</evidence>
<organism evidence="7 8">
    <name type="scientific">Longispora fulva</name>
    <dbReference type="NCBI Taxonomy" id="619741"/>
    <lineage>
        <taxon>Bacteria</taxon>
        <taxon>Bacillati</taxon>
        <taxon>Actinomycetota</taxon>
        <taxon>Actinomycetes</taxon>
        <taxon>Micromonosporales</taxon>
        <taxon>Micromonosporaceae</taxon>
        <taxon>Longispora</taxon>
    </lineage>
</organism>
<name>A0A8J7KHP8_9ACTN</name>
<dbReference type="InterPro" id="IPR040086">
    <property type="entry name" value="MJ0683-like"/>
</dbReference>
<dbReference type="SUPFAM" id="SSF102114">
    <property type="entry name" value="Radical SAM enzymes"/>
    <property type="match status" value="1"/>
</dbReference>
<evidence type="ECO:0000256" key="3">
    <source>
        <dbReference type="ARBA" id="ARBA00023014"/>
    </source>
</evidence>
<keyword evidence="2" id="KW-0408">Iron</keyword>
<dbReference type="Gene3D" id="3.80.30.30">
    <property type="match status" value="1"/>
</dbReference>
<dbReference type="SUPFAM" id="SSF51294">
    <property type="entry name" value="Hedgehog/intein (Hint) domain"/>
    <property type="match status" value="1"/>
</dbReference>
<dbReference type="EMBL" id="JADOUF010000001">
    <property type="protein sequence ID" value="MBG6138810.1"/>
    <property type="molecule type" value="Genomic_DNA"/>
</dbReference>
<dbReference type="GO" id="GO:0016539">
    <property type="term" value="P:intein-mediated protein splicing"/>
    <property type="evidence" value="ECO:0007669"/>
    <property type="project" value="InterPro"/>
</dbReference>
<dbReference type="RefSeq" id="WP_197005529.1">
    <property type="nucleotide sequence ID" value="NZ_BONS01000009.1"/>
</dbReference>
<dbReference type="InterPro" id="IPR036844">
    <property type="entry name" value="Hint_dom_sf"/>
</dbReference>
<sequence length="677" mass="73977">MRWSHLQATEPTATDGELPLRLPDATVRTFDTPGFAGMTFHEIHAKSIINKVPGESSMFQWTVNPYRGCSHACVYCLTGDTPILMADGRTRPLAEVQVGDEIYGTERQGNYRRYVTTTVLDHWSTVKPAYRITLADGTSLVASGDHRFLTERGWKHVTGAERGFGKRPYLTTSNKLMGTGRFATPPEESDEYQLGYLAGIIRGDEGLSSFPRSPYRFRLTVAEVEALDRTRAYLAHFDVATERLTSQRPGRPPTLRTSQRDAVEAIGRLVAWPGSPTDDWCKGFLAGMFDSAGSYSRGILRVPSADKDIVDALETAFTALEFDYVIEDRGFACFRLLGGLREHLRFFHTVDPAITAKWTITNTALKSNAPLGITAIEDLGVRLPMFDITTGTGDFIANGVVSHNCFARNTHTYLDLDAGRDFDTQVIVKVNSPALLRRELSAPKWRGAHIAMGTNVDCYQRAEGRYELMPGIISALTDFRNPFSILTKGTLILRDLDLLRAASEVTSVGIAVSVGFTDTDLWRAVEPGAPSPNRRLDVVRRLTDAGLAVSVLMAPVLPGLTDTAEEIEHTVAAIAAAGAVSVTPLGLHLKPGAREWYLAWLAREHPALVQVYERLYAGGAFLPQGYQRELTARVRAAARRHGIGGPGPGGARNTPASPSQARAAELVPEGAGQLTLL</sequence>